<evidence type="ECO:0000313" key="4">
    <source>
        <dbReference type="Proteomes" id="UP000001937"/>
    </source>
</evidence>
<keyword evidence="4" id="KW-1185">Reference proteome</keyword>
<accession>Q2J4Q5</accession>
<feature type="compositionally biased region" description="Basic residues" evidence="1">
    <location>
        <begin position="122"/>
        <end position="132"/>
    </location>
</feature>
<reference evidence="3 4" key="1">
    <citation type="journal article" date="2007" name="Genome Res.">
        <title>Genome characteristics of facultatively symbiotic Frankia sp. strains reflect host range and host plant biogeography.</title>
        <authorList>
            <person name="Normand P."/>
            <person name="Lapierre P."/>
            <person name="Tisa L.S."/>
            <person name="Gogarten J.P."/>
            <person name="Alloisio N."/>
            <person name="Bagnarol E."/>
            <person name="Bassi C.A."/>
            <person name="Berry A.M."/>
            <person name="Bickhart D.M."/>
            <person name="Choisne N."/>
            <person name="Couloux A."/>
            <person name="Cournoyer B."/>
            <person name="Cruveiller S."/>
            <person name="Daubin V."/>
            <person name="Demange N."/>
            <person name="Francino M.P."/>
            <person name="Goltsman E."/>
            <person name="Huang Y."/>
            <person name="Kopp O.R."/>
            <person name="Labarre L."/>
            <person name="Lapidus A."/>
            <person name="Lavire C."/>
            <person name="Marechal J."/>
            <person name="Martinez M."/>
            <person name="Mastronunzio J.E."/>
            <person name="Mullin B.C."/>
            <person name="Niemann J."/>
            <person name="Pujic P."/>
            <person name="Rawnsley T."/>
            <person name="Rouy Z."/>
            <person name="Schenowitz C."/>
            <person name="Sellstedt A."/>
            <person name="Tavares F."/>
            <person name="Tomkins J.P."/>
            <person name="Vallenet D."/>
            <person name="Valverde C."/>
            <person name="Wall L.G."/>
            <person name="Wang Y."/>
            <person name="Medigue C."/>
            <person name="Benson D.R."/>
        </authorList>
    </citation>
    <scope>NUCLEOTIDE SEQUENCE [LARGE SCALE GENOMIC DNA]</scope>
    <source>
        <strain evidence="4">DSM 45818 / CECT 9043 / CcI3</strain>
    </source>
</reference>
<organism evidence="3 4">
    <name type="scientific">Frankia casuarinae (strain DSM 45818 / CECT 9043 / HFP020203 / CcI3)</name>
    <dbReference type="NCBI Taxonomy" id="106370"/>
    <lineage>
        <taxon>Bacteria</taxon>
        <taxon>Bacillati</taxon>
        <taxon>Actinomycetota</taxon>
        <taxon>Actinomycetes</taxon>
        <taxon>Frankiales</taxon>
        <taxon>Frankiaceae</taxon>
        <taxon>Frankia</taxon>
    </lineage>
</organism>
<proteinExistence type="predicted"/>
<feature type="region of interest" description="Disordered" evidence="1">
    <location>
        <begin position="109"/>
        <end position="132"/>
    </location>
</feature>
<protein>
    <recommendedName>
        <fullName evidence="2">RNHCP domain-containing protein</fullName>
    </recommendedName>
</protein>
<dbReference type="HOGENOM" id="CLU_122829_2_0_11"/>
<dbReference type="eggNOG" id="COG1162">
    <property type="taxonomic scope" value="Bacteria"/>
</dbReference>
<evidence type="ECO:0000256" key="1">
    <source>
        <dbReference type="SAM" id="MobiDB-lite"/>
    </source>
</evidence>
<dbReference type="EMBL" id="CP000249">
    <property type="protein sequence ID" value="ABD13737.1"/>
    <property type="molecule type" value="Genomic_DNA"/>
</dbReference>
<dbReference type="Pfam" id="PF12647">
    <property type="entry name" value="RNHCP"/>
    <property type="match status" value="1"/>
</dbReference>
<dbReference type="RefSeq" id="WP_011438745.1">
    <property type="nucleotide sequence ID" value="NC_007777.1"/>
</dbReference>
<evidence type="ECO:0000259" key="2">
    <source>
        <dbReference type="Pfam" id="PF12647"/>
    </source>
</evidence>
<dbReference type="STRING" id="106370.Francci3_4391"/>
<feature type="domain" description="RNHCP" evidence="2">
    <location>
        <begin position="17"/>
        <end position="100"/>
    </location>
</feature>
<dbReference type="AlphaFoldDB" id="Q2J4Q5"/>
<gene>
    <name evidence="3" type="ordered locus">Francci3_4391</name>
</gene>
<name>Q2J4Q5_FRACC</name>
<evidence type="ECO:0000313" key="3">
    <source>
        <dbReference type="EMBL" id="ABD13737.1"/>
    </source>
</evidence>
<dbReference type="KEGG" id="fra:Francci3_4391"/>
<dbReference type="InterPro" id="IPR024439">
    <property type="entry name" value="RNHCP"/>
</dbReference>
<sequence>MVAYPWPVSRRFTRTTEDFVCLVCATAVRGDGYTNHCPSCLSSRHVDVNPGDRAARCGAVMRPVAVESRTHDLVITHVCERCGHRRRNRSVPADDHDTLLAVAAAAAQAATAPGLPAPGARPPRRPGRARRS</sequence>
<dbReference type="Proteomes" id="UP000001937">
    <property type="component" value="Chromosome"/>
</dbReference>